<dbReference type="AlphaFoldDB" id="A0A4Y2CJ54"/>
<reference evidence="1 2" key="1">
    <citation type="journal article" date="2019" name="Sci. Rep.">
        <title>Orb-weaving spider Araneus ventricosus genome elucidates the spidroin gene catalogue.</title>
        <authorList>
            <person name="Kono N."/>
            <person name="Nakamura H."/>
            <person name="Ohtoshi R."/>
            <person name="Moran D.A.P."/>
            <person name="Shinohara A."/>
            <person name="Yoshida Y."/>
            <person name="Fujiwara M."/>
            <person name="Mori M."/>
            <person name="Tomita M."/>
            <person name="Arakawa K."/>
        </authorList>
    </citation>
    <scope>NUCLEOTIDE SEQUENCE [LARGE SCALE GENOMIC DNA]</scope>
</reference>
<comment type="caution">
    <text evidence="1">The sequence shown here is derived from an EMBL/GenBank/DDBJ whole genome shotgun (WGS) entry which is preliminary data.</text>
</comment>
<evidence type="ECO:0000313" key="1">
    <source>
        <dbReference type="EMBL" id="GBM03787.1"/>
    </source>
</evidence>
<dbReference type="EMBL" id="BGPR01000195">
    <property type="protein sequence ID" value="GBM03787.1"/>
    <property type="molecule type" value="Genomic_DNA"/>
</dbReference>
<organism evidence="1 2">
    <name type="scientific">Araneus ventricosus</name>
    <name type="common">Orbweaver spider</name>
    <name type="synonym">Epeira ventricosa</name>
    <dbReference type="NCBI Taxonomy" id="182803"/>
    <lineage>
        <taxon>Eukaryota</taxon>
        <taxon>Metazoa</taxon>
        <taxon>Ecdysozoa</taxon>
        <taxon>Arthropoda</taxon>
        <taxon>Chelicerata</taxon>
        <taxon>Arachnida</taxon>
        <taxon>Araneae</taxon>
        <taxon>Araneomorphae</taxon>
        <taxon>Entelegynae</taxon>
        <taxon>Araneoidea</taxon>
        <taxon>Araneidae</taxon>
        <taxon>Araneus</taxon>
    </lineage>
</organism>
<accession>A0A4Y2CJ54</accession>
<sequence length="102" mass="12352">MSACLAYEHNEKTQEARQMKFCTWSFHQNDVDFYQILGKILQPEVYLSFEDFYQILDEIRQPEVYLSFEDFYEILGEIHRPEVYLSSRSCGCEHYNYKMRPA</sequence>
<evidence type="ECO:0000313" key="2">
    <source>
        <dbReference type="Proteomes" id="UP000499080"/>
    </source>
</evidence>
<gene>
    <name evidence="1" type="ORF">AVEN_231271_1</name>
</gene>
<proteinExistence type="predicted"/>
<name>A0A4Y2CJ54_ARAVE</name>
<keyword evidence="2" id="KW-1185">Reference proteome</keyword>
<dbReference type="Proteomes" id="UP000499080">
    <property type="component" value="Unassembled WGS sequence"/>
</dbReference>
<protein>
    <submittedName>
        <fullName evidence="1">Uncharacterized protein</fullName>
    </submittedName>
</protein>